<dbReference type="Pfam" id="PF00990">
    <property type="entry name" value="GGDEF"/>
    <property type="match status" value="1"/>
</dbReference>
<dbReference type="Proteomes" id="UP000219285">
    <property type="component" value="Chromosome"/>
</dbReference>
<proteinExistence type="predicted"/>
<evidence type="ECO:0000256" key="3">
    <source>
        <dbReference type="ARBA" id="ARBA00034247"/>
    </source>
</evidence>
<dbReference type="InterPro" id="IPR059127">
    <property type="entry name" value="Diguanyl_cycl_sensor_dom"/>
</dbReference>
<accession>A0A6M4M9P4</accession>
<dbReference type="PROSITE" id="PS50887">
    <property type="entry name" value="GGDEF"/>
    <property type="match status" value="1"/>
</dbReference>
<comment type="cofactor">
    <cofactor evidence="1">
        <name>Mg(2+)</name>
        <dbReference type="ChEBI" id="CHEBI:18420"/>
    </cofactor>
</comment>
<dbReference type="KEGG" id="apel:CA267_003080"/>
<dbReference type="InterPro" id="IPR050469">
    <property type="entry name" value="Diguanylate_Cyclase"/>
</dbReference>
<dbReference type="GO" id="GO:1902201">
    <property type="term" value="P:negative regulation of bacterial-type flagellum-dependent cell motility"/>
    <property type="evidence" value="ECO:0007669"/>
    <property type="project" value="TreeGrafter"/>
</dbReference>
<dbReference type="SUPFAM" id="SSF55785">
    <property type="entry name" value="PYP-like sensor domain (PAS domain)"/>
    <property type="match status" value="1"/>
</dbReference>
<dbReference type="EMBL" id="CP052766">
    <property type="protein sequence ID" value="QJR79837.1"/>
    <property type="molecule type" value="Genomic_DNA"/>
</dbReference>
<evidence type="ECO:0000259" key="5">
    <source>
        <dbReference type="PROSITE" id="PS50887"/>
    </source>
</evidence>
<dbReference type="NCBIfam" id="TIGR00254">
    <property type="entry name" value="GGDEF"/>
    <property type="match status" value="1"/>
</dbReference>
<dbReference type="SMART" id="SM00091">
    <property type="entry name" value="PAS"/>
    <property type="match status" value="1"/>
</dbReference>
<dbReference type="CDD" id="cd01949">
    <property type="entry name" value="GGDEF"/>
    <property type="match status" value="1"/>
</dbReference>
<dbReference type="PANTHER" id="PTHR45138">
    <property type="entry name" value="REGULATORY COMPONENTS OF SENSORY TRANSDUCTION SYSTEM"/>
    <property type="match status" value="1"/>
</dbReference>
<organism evidence="6 7">
    <name type="scientific">Alteromonas pelagimontana</name>
    <dbReference type="NCBI Taxonomy" id="1858656"/>
    <lineage>
        <taxon>Bacteria</taxon>
        <taxon>Pseudomonadati</taxon>
        <taxon>Pseudomonadota</taxon>
        <taxon>Gammaproteobacteria</taxon>
        <taxon>Alteromonadales</taxon>
        <taxon>Alteromonadaceae</taxon>
        <taxon>Alteromonas/Salinimonas group</taxon>
        <taxon>Alteromonas</taxon>
    </lineage>
</organism>
<dbReference type="PANTHER" id="PTHR45138:SF9">
    <property type="entry name" value="DIGUANYLATE CYCLASE DGCM-RELATED"/>
    <property type="match status" value="1"/>
</dbReference>
<comment type="catalytic activity">
    <reaction evidence="3">
        <text>2 GTP = 3',3'-c-di-GMP + 2 diphosphate</text>
        <dbReference type="Rhea" id="RHEA:24898"/>
        <dbReference type="ChEBI" id="CHEBI:33019"/>
        <dbReference type="ChEBI" id="CHEBI:37565"/>
        <dbReference type="ChEBI" id="CHEBI:58805"/>
        <dbReference type="EC" id="2.7.7.65"/>
    </reaction>
</comment>
<evidence type="ECO:0000313" key="6">
    <source>
        <dbReference type="EMBL" id="QJR79837.1"/>
    </source>
</evidence>
<dbReference type="FunFam" id="3.30.70.270:FF:000001">
    <property type="entry name" value="Diguanylate cyclase domain protein"/>
    <property type="match status" value="1"/>
</dbReference>
<dbReference type="RefSeq" id="WP_075608846.1">
    <property type="nucleotide sequence ID" value="NZ_CP052766.1"/>
</dbReference>
<keyword evidence="7" id="KW-1185">Reference proteome</keyword>
<dbReference type="GO" id="GO:0043709">
    <property type="term" value="P:cell adhesion involved in single-species biofilm formation"/>
    <property type="evidence" value="ECO:0007669"/>
    <property type="project" value="TreeGrafter"/>
</dbReference>
<dbReference type="Pfam" id="PF24820">
    <property type="entry name" value="Diguanyl_cycl_sensor"/>
    <property type="match status" value="1"/>
</dbReference>
<dbReference type="CDD" id="cd00130">
    <property type="entry name" value="PAS"/>
    <property type="match status" value="1"/>
</dbReference>
<dbReference type="InterPro" id="IPR043128">
    <property type="entry name" value="Rev_trsase/Diguanyl_cyclase"/>
</dbReference>
<sequence length="319" mass="35469">MPQQDNIIHSASVPDAPTNEHLTALHALINATAEGIFIVNEEGVIEVINALAASFFGTTKHVLVGQKWLHFLHENFRDHYENTQQQWKNSSSIPLNMGPKEVVIDCLDGSCLEADLSLSRLPDMYSKSGSLYMGVLHDLTEHKKTYRALKEQATTDHLTGLANRHQLSRSLQQIWHDCLSQQQPVSLIMIDIDYFKSFNDHYGHIQGDKCLQKIAGVITDCLPSRDSVGCRYGGEEFVIVLPRCNATNAQVVAKCIQRQVKSLMFVDQGLCHTVNVSVSQGIACDENGQYRTSEALLCAADTALYRAKSDGRDRINNSA</sequence>
<name>A0A6M4M9P4_9ALTE</name>
<protein>
    <recommendedName>
        <fullName evidence="2">diguanylate cyclase</fullName>
        <ecNumber evidence="2">2.7.7.65</ecNumber>
    </recommendedName>
</protein>
<feature type="domain" description="GGDEF" evidence="5">
    <location>
        <begin position="183"/>
        <end position="319"/>
    </location>
</feature>
<dbReference type="GO" id="GO:0005886">
    <property type="term" value="C:plasma membrane"/>
    <property type="evidence" value="ECO:0007669"/>
    <property type="project" value="TreeGrafter"/>
</dbReference>
<dbReference type="AlphaFoldDB" id="A0A6M4M9P4"/>
<dbReference type="Gene3D" id="3.30.450.20">
    <property type="entry name" value="PAS domain"/>
    <property type="match status" value="1"/>
</dbReference>
<evidence type="ECO:0000256" key="2">
    <source>
        <dbReference type="ARBA" id="ARBA00012528"/>
    </source>
</evidence>
<reference evidence="6 7" key="2">
    <citation type="submission" date="2020-04" db="EMBL/GenBank/DDBJ databases">
        <title>Complete genome sequence of Alteromonas pelagimontana 5.12T.</title>
        <authorList>
            <person name="Sinha R.K."/>
            <person name="Krishnan K.P."/>
            <person name="Kurian J.P."/>
        </authorList>
    </citation>
    <scope>NUCLEOTIDE SEQUENCE [LARGE SCALE GENOMIC DNA]</scope>
    <source>
        <strain evidence="6 7">5.12</strain>
    </source>
</reference>
<dbReference type="OrthoDB" id="73375at2"/>
<dbReference type="Gene3D" id="3.30.70.270">
    <property type="match status" value="1"/>
</dbReference>
<evidence type="ECO:0000256" key="1">
    <source>
        <dbReference type="ARBA" id="ARBA00001946"/>
    </source>
</evidence>
<dbReference type="GO" id="GO:0052621">
    <property type="term" value="F:diguanylate cyclase activity"/>
    <property type="evidence" value="ECO:0007669"/>
    <property type="project" value="UniProtKB-EC"/>
</dbReference>
<dbReference type="SMART" id="SM00267">
    <property type="entry name" value="GGDEF"/>
    <property type="match status" value="1"/>
</dbReference>
<dbReference type="InterPro" id="IPR029787">
    <property type="entry name" value="Nucleotide_cyclase"/>
</dbReference>
<dbReference type="EC" id="2.7.7.65" evidence="2"/>
<dbReference type="InterPro" id="IPR000014">
    <property type="entry name" value="PAS"/>
</dbReference>
<evidence type="ECO:0000313" key="7">
    <source>
        <dbReference type="Proteomes" id="UP000219285"/>
    </source>
</evidence>
<dbReference type="SUPFAM" id="SSF55073">
    <property type="entry name" value="Nucleotide cyclase"/>
    <property type="match status" value="1"/>
</dbReference>
<reference evidence="7" key="1">
    <citation type="submission" date="2014-12" db="EMBL/GenBank/DDBJ databases">
        <title>Complete genome sequence of a multi-drug resistant Klebsiella pneumoniae.</title>
        <authorList>
            <person name="Hua X."/>
            <person name="Chen Q."/>
            <person name="Li X."/>
            <person name="Feng Y."/>
            <person name="Ruan Z."/>
            <person name="Yu Y."/>
        </authorList>
    </citation>
    <scope>NUCLEOTIDE SEQUENCE [LARGE SCALE GENOMIC DNA]</scope>
    <source>
        <strain evidence="7">5.12</strain>
    </source>
</reference>
<dbReference type="InterPro" id="IPR035965">
    <property type="entry name" value="PAS-like_dom_sf"/>
</dbReference>
<dbReference type="PROSITE" id="PS50112">
    <property type="entry name" value="PAS"/>
    <property type="match status" value="1"/>
</dbReference>
<dbReference type="NCBIfam" id="TIGR00229">
    <property type="entry name" value="sensory_box"/>
    <property type="match status" value="1"/>
</dbReference>
<feature type="domain" description="PAS" evidence="4">
    <location>
        <begin position="21"/>
        <end position="91"/>
    </location>
</feature>
<gene>
    <name evidence="6" type="ORF">CA267_003080</name>
</gene>
<dbReference type="InterPro" id="IPR000160">
    <property type="entry name" value="GGDEF_dom"/>
</dbReference>
<evidence type="ECO:0000259" key="4">
    <source>
        <dbReference type="PROSITE" id="PS50112"/>
    </source>
</evidence>